<organism evidence="1 2">
    <name type="scientific">Ricinus communis</name>
    <name type="common">Castor bean</name>
    <dbReference type="NCBI Taxonomy" id="3988"/>
    <lineage>
        <taxon>Eukaryota</taxon>
        <taxon>Viridiplantae</taxon>
        <taxon>Streptophyta</taxon>
        <taxon>Embryophyta</taxon>
        <taxon>Tracheophyta</taxon>
        <taxon>Spermatophyta</taxon>
        <taxon>Magnoliopsida</taxon>
        <taxon>eudicotyledons</taxon>
        <taxon>Gunneridae</taxon>
        <taxon>Pentapetalae</taxon>
        <taxon>rosids</taxon>
        <taxon>fabids</taxon>
        <taxon>Malpighiales</taxon>
        <taxon>Euphorbiaceae</taxon>
        <taxon>Acalyphoideae</taxon>
        <taxon>Acalypheae</taxon>
        <taxon>Ricinus</taxon>
    </lineage>
</organism>
<evidence type="ECO:0000313" key="1">
    <source>
        <dbReference type="EMBL" id="EEF34164.1"/>
    </source>
</evidence>
<accession>B9SQD8</accession>
<keyword evidence="2" id="KW-1185">Reference proteome</keyword>
<dbReference type="EMBL" id="EQ974082">
    <property type="protein sequence ID" value="EEF34164.1"/>
    <property type="molecule type" value="Genomic_DNA"/>
</dbReference>
<dbReference type="InParanoid" id="B9SQD8"/>
<evidence type="ECO:0000313" key="2">
    <source>
        <dbReference type="Proteomes" id="UP000008311"/>
    </source>
</evidence>
<proteinExistence type="predicted"/>
<dbReference type="Proteomes" id="UP000008311">
    <property type="component" value="Unassembled WGS sequence"/>
</dbReference>
<protein>
    <submittedName>
        <fullName evidence="1">Uncharacterized protein</fullName>
    </submittedName>
</protein>
<name>B9SQD8_RICCO</name>
<gene>
    <name evidence="1" type="ORF">RCOM_0780320</name>
</gene>
<dbReference type="AlphaFoldDB" id="B9SQD8"/>
<reference evidence="2" key="1">
    <citation type="journal article" date="2010" name="Nat. Biotechnol.">
        <title>Draft genome sequence of the oilseed species Ricinus communis.</title>
        <authorList>
            <person name="Chan A.P."/>
            <person name="Crabtree J."/>
            <person name="Zhao Q."/>
            <person name="Lorenzi H."/>
            <person name="Orvis J."/>
            <person name="Puiu D."/>
            <person name="Melake-Berhan A."/>
            <person name="Jones K.M."/>
            <person name="Redman J."/>
            <person name="Chen G."/>
            <person name="Cahoon E.B."/>
            <person name="Gedil M."/>
            <person name="Stanke M."/>
            <person name="Haas B.J."/>
            <person name="Wortman J.R."/>
            <person name="Fraser-Liggett C.M."/>
            <person name="Ravel J."/>
            <person name="Rabinowicz P.D."/>
        </authorList>
    </citation>
    <scope>NUCLEOTIDE SEQUENCE [LARGE SCALE GENOMIC DNA]</scope>
    <source>
        <strain evidence="2">cv. Hale</strain>
    </source>
</reference>
<sequence>MENLEANSIRTPLYHNIKEEPTYISNNENLYAEHDQKRVDKFYFASKDTTFISEIGQAKKIIQSVDQKQAGLYKKIKERKFDRDSVSLRLKCLLDKDRLIKNDVAWQKEKLEPLELVVDELSFANNTYKEKAKCLLED</sequence>